<dbReference type="InterPro" id="IPR002410">
    <property type="entry name" value="Peptidase_S33"/>
</dbReference>
<evidence type="ECO:0000313" key="7">
    <source>
        <dbReference type="Proteomes" id="UP000321248"/>
    </source>
</evidence>
<keyword evidence="7" id="KW-1185">Reference proteome</keyword>
<feature type="active site" evidence="4">
    <location>
        <position position="269"/>
    </location>
</feature>
<gene>
    <name evidence="6" type="ORF">FU658_10580</name>
</gene>
<comment type="caution">
    <text evidence="6">The sequence shown here is derived from an EMBL/GenBank/DDBJ whole genome shotgun (WGS) entry which is preliminary data.</text>
</comment>
<dbReference type="PANTHER" id="PTHR43798">
    <property type="entry name" value="MONOACYLGLYCEROL LIPASE"/>
    <property type="match status" value="1"/>
</dbReference>
<dbReference type="GO" id="GO:0008233">
    <property type="term" value="F:peptidase activity"/>
    <property type="evidence" value="ECO:0007669"/>
    <property type="project" value="InterPro"/>
</dbReference>
<dbReference type="OrthoDB" id="9773293at2"/>
<dbReference type="Proteomes" id="UP000321248">
    <property type="component" value="Unassembled WGS sequence"/>
</dbReference>
<comment type="similarity">
    <text evidence="1">Belongs to the peptidase S33 family.</text>
</comment>
<accession>A0A5C8KNN7</accession>
<name>A0A5C8KNN7_9GAMM</name>
<dbReference type="RefSeq" id="WP_147892055.1">
    <property type="nucleotide sequence ID" value="NZ_VRTS01000007.1"/>
</dbReference>
<dbReference type="InterPro" id="IPR029058">
    <property type="entry name" value="AB_hydrolase_fold"/>
</dbReference>
<keyword evidence="2 3" id="KW-0378">Hydrolase</keyword>
<feature type="active site" description="Proton donor" evidence="4">
    <location>
        <position position="296"/>
    </location>
</feature>
<dbReference type="GO" id="GO:0006508">
    <property type="term" value="P:proteolysis"/>
    <property type="evidence" value="ECO:0007669"/>
    <property type="project" value="InterPro"/>
</dbReference>
<reference evidence="6 7" key="1">
    <citation type="submission" date="2019-08" db="EMBL/GenBank/DDBJ databases">
        <authorList>
            <person name="Karlyshev A.V."/>
        </authorList>
    </citation>
    <scope>NUCLEOTIDE SEQUENCE [LARGE SCALE GENOMIC DNA]</scope>
    <source>
        <strain evidence="6 7">Alg18-2.2</strain>
    </source>
</reference>
<feature type="domain" description="AB hydrolase-1" evidence="5">
    <location>
        <begin position="48"/>
        <end position="303"/>
    </location>
</feature>
<evidence type="ECO:0000313" key="6">
    <source>
        <dbReference type="EMBL" id="TXK61012.1"/>
    </source>
</evidence>
<dbReference type="Pfam" id="PF00561">
    <property type="entry name" value="Abhydrolase_1"/>
    <property type="match status" value="1"/>
</dbReference>
<dbReference type="PRINTS" id="PR00793">
    <property type="entry name" value="PROAMNOPTASE"/>
</dbReference>
<evidence type="ECO:0000256" key="4">
    <source>
        <dbReference type="PIRSR" id="PIRSR005539-1"/>
    </source>
</evidence>
<organism evidence="6 7">
    <name type="scientific">Alkalisalibacterium limincola</name>
    <dbReference type="NCBI Taxonomy" id="2699169"/>
    <lineage>
        <taxon>Bacteria</taxon>
        <taxon>Pseudomonadati</taxon>
        <taxon>Pseudomonadota</taxon>
        <taxon>Gammaproteobacteria</taxon>
        <taxon>Lysobacterales</taxon>
        <taxon>Lysobacteraceae</taxon>
        <taxon>Alkalisalibacterium</taxon>
    </lineage>
</organism>
<sequence>MTELSDYLDYSNAPDQLTGGVRRIPISTPKGEFSVWVKRVGNNPTIRVLLLHGGPGATHELYECFDGYLPAEAIEYIYYDQLDSHYSDQPGDPALWTIEHFVDEVEQVRRALGLDKDNFFLFGQSWGGMLAIEYALAHPQHLKGLIISNMVSDVQAYNRYAREVLGPQMPPEVFAEILQLEREQDYENPRYEELLMQHHYTAHVLRMPLDEWPDSILRTFKHLNKALYVHMQGHSEFGMTPNATLGNWNRSADLGRIDVPTLTIGATHDTMDPEHMKWMAGQVQRGRYLHCPNGSHLAQYDDPQHFFPGLVQFLRDVDEGRL</sequence>
<dbReference type="PIRSF" id="PIRSF005539">
    <property type="entry name" value="Pept_S33_TRI_F1"/>
    <property type="match status" value="1"/>
</dbReference>
<dbReference type="AlphaFoldDB" id="A0A5C8KNN7"/>
<dbReference type="NCBIfam" id="TIGR01250">
    <property type="entry name" value="pro_imino_pep_2"/>
    <property type="match status" value="1"/>
</dbReference>
<evidence type="ECO:0000256" key="1">
    <source>
        <dbReference type="ARBA" id="ARBA00010088"/>
    </source>
</evidence>
<dbReference type="SUPFAM" id="SSF53474">
    <property type="entry name" value="alpha/beta-Hydrolases"/>
    <property type="match status" value="1"/>
</dbReference>
<dbReference type="EMBL" id="VRTS01000007">
    <property type="protein sequence ID" value="TXK61012.1"/>
    <property type="molecule type" value="Genomic_DNA"/>
</dbReference>
<evidence type="ECO:0000256" key="2">
    <source>
        <dbReference type="ARBA" id="ARBA00022801"/>
    </source>
</evidence>
<feature type="active site" description="Nucleophile" evidence="4">
    <location>
        <position position="125"/>
    </location>
</feature>
<evidence type="ECO:0000256" key="3">
    <source>
        <dbReference type="PIRNR" id="PIRNR005539"/>
    </source>
</evidence>
<dbReference type="Gene3D" id="3.40.50.1820">
    <property type="entry name" value="alpha/beta hydrolase"/>
    <property type="match status" value="1"/>
</dbReference>
<protein>
    <submittedName>
        <fullName evidence="6">Alpha/beta fold hydrolase</fullName>
    </submittedName>
</protein>
<dbReference type="PANTHER" id="PTHR43798:SF33">
    <property type="entry name" value="HYDROLASE, PUTATIVE (AFU_ORTHOLOGUE AFUA_2G14860)-RELATED"/>
    <property type="match status" value="1"/>
</dbReference>
<proteinExistence type="inferred from homology"/>
<evidence type="ECO:0000259" key="5">
    <source>
        <dbReference type="Pfam" id="PF00561"/>
    </source>
</evidence>
<dbReference type="InterPro" id="IPR050266">
    <property type="entry name" value="AB_hydrolase_sf"/>
</dbReference>
<dbReference type="InterPro" id="IPR005945">
    <property type="entry name" value="Pro_imino_pep"/>
</dbReference>
<dbReference type="GO" id="GO:0016020">
    <property type="term" value="C:membrane"/>
    <property type="evidence" value="ECO:0007669"/>
    <property type="project" value="TreeGrafter"/>
</dbReference>
<dbReference type="InterPro" id="IPR000073">
    <property type="entry name" value="AB_hydrolase_1"/>
</dbReference>